<dbReference type="PANTHER" id="PTHR46558:SF11">
    <property type="entry name" value="HTH-TYPE TRANSCRIPTIONAL REGULATOR XRE"/>
    <property type="match status" value="1"/>
</dbReference>
<feature type="coiled-coil region" evidence="2">
    <location>
        <begin position="69"/>
        <end position="100"/>
    </location>
</feature>
<reference evidence="5" key="2">
    <citation type="journal article" date="2021" name="PeerJ">
        <title>Extensive microbial diversity within the chicken gut microbiome revealed by metagenomics and culture.</title>
        <authorList>
            <person name="Gilroy R."/>
            <person name="Ravi A."/>
            <person name="Getino M."/>
            <person name="Pursley I."/>
            <person name="Horton D.L."/>
            <person name="Alikhan N.F."/>
            <person name="Baker D."/>
            <person name="Gharbi K."/>
            <person name="Hall N."/>
            <person name="Watson M."/>
            <person name="Adriaenssens E.M."/>
            <person name="Foster-Nyarko E."/>
            <person name="Jarju S."/>
            <person name="Secka A."/>
            <person name="Antonio M."/>
            <person name="Oren A."/>
            <person name="Chaudhuri R.R."/>
            <person name="La Ragione R."/>
            <person name="Hildebrand F."/>
            <person name="Pallen M.J."/>
        </authorList>
    </citation>
    <scope>NUCLEOTIDE SEQUENCE</scope>
    <source>
        <strain evidence="5">ChiSjej5B23-6657</strain>
    </source>
</reference>
<gene>
    <name evidence="5" type="ORF">IAA55_03935</name>
</gene>
<accession>A0A9D1JAG1</accession>
<keyword evidence="1" id="KW-0238">DNA-binding</keyword>
<protein>
    <submittedName>
        <fullName evidence="5">Helix-turn-helix transcriptional regulator</fullName>
    </submittedName>
</protein>
<dbReference type="CDD" id="cd00093">
    <property type="entry name" value="HTH_XRE"/>
    <property type="match status" value="1"/>
</dbReference>
<dbReference type="Gene3D" id="1.10.260.40">
    <property type="entry name" value="lambda repressor-like DNA-binding domains"/>
    <property type="match status" value="1"/>
</dbReference>
<feature type="transmembrane region" description="Helical" evidence="3">
    <location>
        <begin position="127"/>
        <end position="147"/>
    </location>
</feature>
<feature type="domain" description="HTH cro/C1-type" evidence="4">
    <location>
        <begin position="10"/>
        <end position="64"/>
    </location>
</feature>
<evidence type="ECO:0000313" key="6">
    <source>
        <dbReference type="Proteomes" id="UP000823912"/>
    </source>
</evidence>
<keyword evidence="3" id="KW-0812">Transmembrane</keyword>
<proteinExistence type="predicted"/>
<dbReference type="SMART" id="SM00530">
    <property type="entry name" value="HTH_XRE"/>
    <property type="match status" value="1"/>
</dbReference>
<dbReference type="Proteomes" id="UP000823912">
    <property type="component" value="Unassembled WGS sequence"/>
</dbReference>
<evidence type="ECO:0000256" key="2">
    <source>
        <dbReference type="SAM" id="Coils"/>
    </source>
</evidence>
<dbReference type="SUPFAM" id="SSF47413">
    <property type="entry name" value="lambda repressor-like DNA-binding domains"/>
    <property type="match status" value="1"/>
</dbReference>
<dbReference type="PANTHER" id="PTHR46558">
    <property type="entry name" value="TRACRIPTIONAL REGULATORY PROTEIN-RELATED-RELATED"/>
    <property type="match status" value="1"/>
</dbReference>
<dbReference type="EMBL" id="DVHM01000061">
    <property type="protein sequence ID" value="HIR70412.1"/>
    <property type="molecule type" value="Genomic_DNA"/>
</dbReference>
<evidence type="ECO:0000259" key="4">
    <source>
        <dbReference type="PROSITE" id="PS50943"/>
    </source>
</evidence>
<name>A0A9D1JAG1_9FIRM</name>
<dbReference type="Pfam" id="PF01381">
    <property type="entry name" value="HTH_3"/>
    <property type="match status" value="1"/>
</dbReference>
<keyword evidence="3" id="KW-0472">Membrane</keyword>
<keyword evidence="3" id="KW-1133">Transmembrane helix</keyword>
<dbReference type="PROSITE" id="PS50943">
    <property type="entry name" value="HTH_CROC1"/>
    <property type="match status" value="1"/>
</dbReference>
<evidence type="ECO:0000256" key="3">
    <source>
        <dbReference type="SAM" id="Phobius"/>
    </source>
</evidence>
<dbReference type="InterPro" id="IPR001387">
    <property type="entry name" value="Cro/C1-type_HTH"/>
</dbReference>
<evidence type="ECO:0000313" key="5">
    <source>
        <dbReference type="EMBL" id="HIR70412.1"/>
    </source>
</evidence>
<feature type="transmembrane region" description="Helical" evidence="3">
    <location>
        <begin position="102"/>
        <end position="121"/>
    </location>
</feature>
<organism evidence="5 6">
    <name type="scientific">Candidatus Pullilachnospira gallistercoris</name>
    <dbReference type="NCBI Taxonomy" id="2840911"/>
    <lineage>
        <taxon>Bacteria</taxon>
        <taxon>Bacillati</taxon>
        <taxon>Bacillota</taxon>
        <taxon>Clostridia</taxon>
        <taxon>Lachnospirales</taxon>
        <taxon>Lachnospiraceae</taxon>
        <taxon>Lachnospiraceae incertae sedis</taxon>
        <taxon>Candidatus Pullilachnospira</taxon>
    </lineage>
</organism>
<comment type="caution">
    <text evidence="5">The sequence shown here is derived from an EMBL/GenBank/DDBJ whole genome shotgun (WGS) entry which is preliminary data.</text>
</comment>
<reference evidence="5" key="1">
    <citation type="submission" date="2020-10" db="EMBL/GenBank/DDBJ databases">
        <authorList>
            <person name="Gilroy R."/>
        </authorList>
    </citation>
    <scope>NUCLEOTIDE SEQUENCE</scope>
    <source>
        <strain evidence="5">ChiSjej5B23-6657</strain>
    </source>
</reference>
<dbReference type="GO" id="GO:0003677">
    <property type="term" value="F:DNA binding"/>
    <property type="evidence" value="ECO:0007669"/>
    <property type="project" value="UniProtKB-KW"/>
</dbReference>
<evidence type="ECO:0000256" key="1">
    <source>
        <dbReference type="ARBA" id="ARBA00023125"/>
    </source>
</evidence>
<dbReference type="AlphaFoldDB" id="A0A9D1JAG1"/>
<keyword evidence="2" id="KW-0175">Coiled coil</keyword>
<sequence length="152" mass="16995">MDANQMGGFIARQRKSLGLTQVQLAERVHVSGKTVSKWENGYGLPDIGNLEPLAEALEVSLTELMLCQRDEQERREEKEEASLRETLELAQQKIRKAKHTSLVEGILCGLALILADIVILVYVEHAIFTDLLGILIVVALVWVGSTFRELQK</sequence>
<dbReference type="InterPro" id="IPR010982">
    <property type="entry name" value="Lambda_DNA-bd_dom_sf"/>
</dbReference>